<dbReference type="PANTHER" id="PTHR13546">
    <property type="entry name" value="RE60986P"/>
    <property type="match status" value="1"/>
</dbReference>
<feature type="coiled-coil region" evidence="5">
    <location>
        <begin position="45"/>
        <end position="79"/>
    </location>
</feature>
<dbReference type="EnsemblMetazoa" id="XM_011674056">
    <property type="protein sequence ID" value="XP_011672358"/>
    <property type="gene ID" value="LOC756179"/>
</dbReference>
<comment type="similarity">
    <text evidence="2">Belongs to the CCDC85 family.</text>
</comment>
<dbReference type="Pfam" id="PF10226">
    <property type="entry name" value="CCDC85"/>
    <property type="match status" value="1"/>
</dbReference>
<feature type="compositionally biased region" description="Basic and acidic residues" evidence="6">
    <location>
        <begin position="207"/>
        <end position="237"/>
    </location>
</feature>
<dbReference type="FunCoup" id="A0A7M7HIY8">
    <property type="interactions" value="660"/>
</dbReference>
<feature type="region of interest" description="Disordered" evidence="6">
    <location>
        <begin position="164"/>
        <end position="273"/>
    </location>
</feature>
<sequence>MAVKSGPRFTTDEELKKLSWEDVVKRLRWCEKERMKLLSNQGGSVKEIEHLLMLKTNEIQALKIENQKLHGDNVELRELCCFLDDDRQKGKKVSTEWQRFGQYTTNVMRNGVSTYQDKLRELEERQEKLCQENVELRELCFLLDQERTGNQSTLLSLGNGIDLREKTNMSNGPSSVLNDGHLSKEGSSKMWGNGGDISALQNNDHMPFTEDRIRSFDEKRQFSQPETRRNGSEDKVDGPTPNHVTSASNPNHSSYSSRNYGSSIENGNRAPNSPKAIVNALKVLEVHDMLERDTTPNHLENDHMNTNEKAIVREMCNVVWRKLGDNPNNPNGTGPNGTNGTNGSSNGSGSNQSQRPQAPTRYSNSTVNPPAKPAGYSTPPYSSGSTGSLERKGI</sequence>
<keyword evidence="4 5" id="KW-0175">Coiled coil</keyword>
<feature type="compositionally biased region" description="Low complexity" evidence="6">
    <location>
        <begin position="246"/>
        <end position="263"/>
    </location>
</feature>
<reference evidence="7" key="2">
    <citation type="submission" date="2021-01" db="UniProtKB">
        <authorList>
            <consortium name="EnsemblMetazoa"/>
        </authorList>
    </citation>
    <scope>IDENTIFICATION</scope>
</reference>
<evidence type="ECO:0000313" key="8">
    <source>
        <dbReference type="Proteomes" id="UP000007110"/>
    </source>
</evidence>
<dbReference type="RefSeq" id="XP_011672357.1">
    <property type="nucleotide sequence ID" value="XM_011674055.2"/>
</dbReference>
<dbReference type="OMA" id="DTEHMND"/>
<dbReference type="InterPro" id="IPR019359">
    <property type="entry name" value="CCDC85"/>
</dbReference>
<feature type="region of interest" description="Disordered" evidence="6">
    <location>
        <begin position="322"/>
        <end position="394"/>
    </location>
</feature>
<evidence type="ECO:0000256" key="6">
    <source>
        <dbReference type="SAM" id="MobiDB-lite"/>
    </source>
</evidence>
<evidence type="ECO:0000256" key="2">
    <source>
        <dbReference type="ARBA" id="ARBA00009052"/>
    </source>
</evidence>
<accession>A0A7M7HIY8</accession>
<dbReference type="GO" id="GO:0005912">
    <property type="term" value="C:adherens junction"/>
    <property type="evidence" value="ECO:0007669"/>
    <property type="project" value="UniProtKB-SubCell"/>
</dbReference>
<evidence type="ECO:0000256" key="4">
    <source>
        <dbReference type="ARBA" id="ARBA00023054"/>
    </source>
</evidence>
<feature type="compositionally biased region" description="Polar residues" evidence="6">
    <location>
        <begin position="352"/>
        <end position="368"/>
    </location>
</feature>
<dbReference type="GeneID" id="756179"/>
<dbReference type="Proteomes" id="UP000007110">
    <property type="component" value="Unassembled WGS sequence"/>
</dbReference>
<feature type="coiled-coil region" evidence="5">
    <location>
        <begin position="112"/>
        <end position="139"/>
    </location>
</feature>
<feature type="compositionally biased region" description="Low complexity" evidence="6">
    <location>
        <begin position="326"/>
        <end position="351"/>
    </location>
</feature>
<keyword evidence="3" id="KW-0965">Cell junction</keyword>
<reference evidence="8" key="1">
    <citation type="submission" date="2015-02" db="EMBL/GenBank/DDBJ databases">
        <title>Genome sequencing for Strongylocentrotus purpuratus.</title>
        <authorList>
            <person name="Murali S."/>
            <person name="Liu Y."/>
            <person name="Vee V."/>
            <person name="English A."/>
            <person name="Wang M."/>
            <person name="Skinner E."/>
            <person name="Han Y."/>
            <person name="Muzny D.M."/>
            <person name="Worley K.C."/>
            <person name="Gibbs R.A."/>
        </authorList>
    </citation>
    <scope>NUCLEOTIDE SEQUENCE</scope>
</reference>
<dbReference type="InParanoid" id="A0A7M7HIY8"/>
<evidence type="ECO:0000256" key="1">
    <source>
        <dbReference type="ARBA" id="ARBA00004536"/>
    </source>
</evidence>
<dbReference type="AlphaFoldDB" id="A0A7M7HIY8"/>
<dbReference type="OrthoDB" id="10056395at2759"/>
<comment type="subcellular location">
    <subcellularLocation>
        <location evidence="1">Cell junction</location>
        <location evidence="1">Adherens junction</location>
    </subcellularLocation>
</comment>
<protein>
    <recommendedName>
        <fullName evidence="9">Coiled-coil domain-containing protein 85C</fullName>
    </recommendedName>
</protein>
<evidence type="ECO:0000256" key="5">
    <source>
        <dbReference type="SAM" id="Coils"/>
    </source>
</evidence>
<dbReference type="PANTHER" id="PTHR13546:SF15">
    <property type="entry name" value="CCDC85"/>
    <property type="match status" value="1"/>
</dbReference>
<feature type="compositionally biased region" description="Polar residues" evidence="6">
    <location>
        <begin position="168"/>
        <end position="177"/>
    </location>
</feature>
<evidence type="ECO:0000313" key="7">
    <source>
        <dbReference type="EnsemblMetazoa" id="XP_011672357"/>
    </source>
</evidence>
<evidence type="ECO:0008006" key="9">
    <source>
        <dbReference type="Google" id="ProtNLM"/>
    </source>
</evidence>
<dbReference type="RefSeq" id="XP_011672358.1">
    <property type="nucleotide sequence ID" value="XM_011674056.2"/>
</dbReference>
<keyword evidence="8" id="KW-1185">Reference proteome</keyword>
<organism evidence="7 8">
    <name type="scientific">Strongylocentrotus purpuratus</name>
    <name type="common">Purple sea urchin</name>
    <dbReference type="NCBI Taxonomy" id="7668"/>
    <lineage>
        <taxon>Eukaryota</taxon>
        <taxon>Metazoa</taxon>
        <taxon>Echinodermata</taxon>
        <taxon>Eleutherozoa</taxon>
        <taxon>Echinozoa</taxon>
        <taxon>Echinoidea</taxon>
        <taxon>Euechinoidea</taxon>
        <taxon>Echinacea</taxon>
        <taxon>Camarodonta</taxon>
        <taxon>Echinidea</taxon>
        <taxon>Strongylocentrotidae</taxon>
        <taxon>Strongylocentrotus</taxon>
    </lineage>
</organism>
<evidence type="ECO:0000256" key="3">
    <source>
        <dbReference type="ARBA" id="ARBA00022949"/>
    </source>
</evidence>
<proteinExistence type="inferred from homology"/>
<dbReference type="EnsemblMetazoa" id="XM_011674055">
    <property type="protein sequence ID" value="XP_011672357"/>
    <property type="gene ID" value="LOC756179"/>
</dbReference>
<name>A0A7M7HIY8_STRPU</name>
<feature type="compositionally biased region" description="Low complexity" evidence="6">
    <location>
        <begin position="375"/>
        <end position="388"/>
    </location>
</feature>